<dbReference type="OrthoDB" id="9800162at2"/>
<protein>
    <recommendedName>
        <fullName evidence="2">Iminophenyl-pyruvate dimer synthase domain-containing protein</fullName>
    </recommendedName>
</protein>
<dbReference type="Pfam" id="PF12902">
    <property type="entry name" value="Ferritin-like"/>
    <property type="match status" value="1"/>
</dbReference>
<dbReference type="EMBL" id="PRLP01000169">
    <property type="protein sequence ID" value="PPC74035.1"/>
    <property type="molecule type" value="Genomic_DNA"/>
</dbReference>
<comment type="caution">
    <text evidence="3">The sequence shown here is derived from an EMBL/GenBank/DDBJ whole genome shotgun (WGS) entry which is preliminary data.</text>
</comment>
<evidence type="ECO:0000256" key="1">
    <source>
        <dbReference type="SAM" id="MobiDB-lite"/>
    </source>
</evidence>
<accession>A0A2S5KHB8</accession>
<feature type="domain" description="Iminophenyl-pyruvate dimer synthase" evidence="2">
    <location>
        <begin position="37"/>
        <end position="353"/>
    </location>
</feature>
<dbReference type="Proteomes" id="UP000238196">
    <property type="component" value="Unassembled WGS sequence"/>
</dbReference>
<dbReference type="InterPro" id="IPR026820">
    <property type="entry name" value="VioB/RebD_dom"/>
</dbReference>
<feature type="region of interest" description="Disordered" evidence="1">
    <location>
        <begin position="695"/>
        <end position="717"/>
    </location>
</feature>
<proteinExistence type="predicted"/>
<name>A0A2S5KHB8_9PROT</name>
<evidence type="ECO:0000313" key="4">
    <source>
        <dbReference type="Proteomes" id="UP000238196"/>
    </source>
</evidence>
<dbReference type="AlphaFoldDB" id="A0A2S5KHB8"/>
<evidence type="ECO:0000259" key="2">
    <source>
        <dbReference type="Pfam" id="PF12902"/>
    </source>
</evidence>
<evidence type="ECO:0000313" key="3">
    <source>
        <dbReference type="EMBL" id="PPC74035.1"/>
    </source>
</evidence>
<sequence>MDFRRLAAFHVEHNAAISNRSITHLAADMNAVHCLAQAAVNVELFTIPLYMTTMYSIQGMHSITEKTPAGQKGLYYGRRWPGISPTPNPQTANQQACNLYFSVFIQEMLHLQMAANICSALGNSYQSSSSGPVLTALHPNFNSPLLMDKNNGWTCYGPTNTAIPHILDVTDLDDPVYSNVKVALNELNDNAINLALLIEEPSDVLSSRIKVTARGKYIATKPGGVLGGVPFASWTATSTEAELPLFGTIATMYECLAAYLNITYDISGADQALLKALDEQNLVRGSTVSLFEVLFNASSQQRDLFNTEGQGHPLAEFPRMKTVVDAKTADQAKQQIFQLMNAITDQGEGATMKVDPTPVLPKGLLGAPVQQNYQPNYQALKEDYVQYDEQGQPLPVSASAHARFFGGVVDHYDRFQQVKGLLGSGEITTWVDWHNAGNIWQADLLQTPDYADNPNSATLPSAAAVAQALNNLKAGGESNFTEMSRVAAGAIAGITTVLNQYWTSESVDFPFPSMSGSGDRVSICWAIFGQAPDLSLGEYERIPGAQRDYLYHACQGMAFQPVPGEDANACASKEVFHTCRGSNACKGEGGCGFVQKTGGGGAGCRSLAATPASGQAGCGAPTLYSPPADNACGALGGCAVPISASQLYPDSGLMAIYNLQPNQPPERVANEGVTFTRAQLVHDVAWEAYTKVLQSQGKPAGDKPQPSDLRLAFPPST</sequence>
<reference evidence="3 4" key="1">
    <citation type="submission" date="2018-02" db="EMBL/GenBank/DDBJ databases">
        <title>novel marine gammaproteobacteria from coastal saline agro ecosystem.</title>
        <authorList>
            <person name="Krishnan R."/>
            <person name="Ramesh Kumar N."/>
        </authorList>
    </citation>
    <scope>NUCLEOTIDE SEQUENCE [LARGE SCALE GENOMIC DNA]</scope>
    <source>
        <strain evidence="3 4">228</strain>
    </source>
</reference>
<dbReference type="InterPro" id="IPR012347">
    <property type="entry name" value="Ferritin-like"/>
</dbReference>
<gene>
    <name evidence="3" type="ORF">C4K68_28400</name>
</gene>
<dbReference type="Gene3D" id="1.20.1260.10">
    <property type="match status" value="1"/>
</dbReference>
<organism evidence="3 4">
    <name type="scientific">Proteobacteria bacterium 228</name>
    <dbReference type="NCBI Taxonomy" id="2083153"/>
    <lineage>
        <taxon>Bacteria</taxon>
        <taxon>Pseudomonadati</taxon>
        <taxon>Pseudomonadota</taxon>
    </lineage>
</organism>